<dbReference type="SUPFAM" id="SSF54862">
    <property type="entry name" value="4Fe-4S ferredoxins"/>
    <property type="match status" value="1"/>
</dbReference>
<dbReference type="InterPro" id="IPR007160">
    <property type="entry name" value="DUF362"/>
</dbReference>
<dbReference type="AlphaFoldDB" id="X1LQB6"/>
<reference evidence="2" key="1">
    <citation type="journal article" date="2014" name="Front. Microbiol.">
        <title>High frequency of phylogenetically diverse reductive dehalogenase-homologous genes in deep subseafloor sedimentary metagenomes.</title>
        <authorList>
            <person name="Kawai M."/>
            <person name="Futagami T."/>
            <person name="Toyoda A."/>
            <person name="Takaki Y."/>
            <person name="Nishi S."/>
            <person name="Hori S."/>
            <person name="Arai W."/>
            <person name="Tsubouchi T."/>
            <person name="Morono Y."/>
            <person name="Uchiyama I."/>
            <person name="Ito T."/>
            <person name="Fujiyama A."/>
            <person name="Inagaki F."/>
            <person name="Takami H."/>
        </authorList>
    </citation>
    <scope>NUCLEOTIDE SEQUENCE</scope>
    <source>
        <strain evidence="2">Expedition CK06-06</strain>
    </source>
</reference>
<gene>
    <name evidence="2" type="ORF">S06H3_11945</name>
</gene>
<dbReference type="PROSITE" id="PS51379">
    <property type="entry name" value="4FE4S_FER_2"/>
    <property type="match status" value="2"/>
</dbReference>
<protein>
    <recommendedName>
        <fullName evidence="1">4Fe-4S ferredoxin-type domain-containing protein</fullName>
    </recommendedName>
</protein>
<name>X1LQB6_9ZZZZ</name>
<feature type="domain" description="4Fe-4S ferredoxin-type" evidence="1">
    <location>
        <begin position="133"/>
        <end position="162"/>
    </location>
</feature>
<dbReference type="EMBL" id="BARV01005873">
    <property type="protein sequence ID" value="GAI04575.1"/>
    <property type="molecule type" value="Genomic_DNA"/>
</dbReference>
<evidence type="ECO:0000313" key="2">
    <source>
        <dbReference type="EMBL" id="GAI04575.1"/>
    </source>
</evidence>
<evidence type="ECO:0000259" key="1">
    <source>
        <dbReference type="PROSITE" id="PS51379"/>
    </source>
</evidence>
<dbReference type="Gene3D" id="3.30.70.20">
    <property type="match status" value="1"/>
</dbReference>
<dbReference type="Pfam" id="PF04015">
    <property type="entry name" value="DUF362"/>
    <property type="match status" value="1"/>
</dbReference>
<feature type="non-terminal residue" evidence="2">
    <location>
        <position position="1"/>
    </location>
</feature>
<sequence length="310" mass="34575">DGGRASEEEYLGVALKHGFTKETMGAPLLMLDGTIGIDYEIQKINGKWFNEVLVAGRLREFDLLISAAHFKGHSGTGFGGALKNIGIGCVSKGGKVQAHTGKNLTRNFEKCVDECTACIDICPTHSLQKDSNNKIIYNQDTCKLCYMCVSACNEEVFQREKIAREQFIEHMIDNALGVVEFFGQDKIFYINYAIDITHQCDCSGGSDVNFVQDVGILASRDPVAVDMACVDLVHKSPALHSSCLDGLYIPEKDGIHEWFSYIPRFDYENNETDLNKEGKYQDFWKIQLNAAEKLGLGTKNYNLIEITELE</sequence>
<feature type="domain" description="4Fe-4S ferredoxin-type" evidence="1">
    <location>
        <begin position="102"/>
        <end position="132"/>
    </location>
</feature>
<accession>X1LQB6</accession>
<comment type="caution">
    <text evidence="2">The sequence shown here is derived from an EMBL/GenBank/DDBJ whole genome shotgun (WGS) entry which is preliminary data.</text>
</comment>
<dbReference type="InterPro" id="IPR017896">
    <property type="entry name" value="4Fe4S_Fe-S-bd"/>
</dbReference>
<organism evidence="2">
    <name type="scientific">marine sediment metagenome</name>
    <dbReference type="NCBI Taxonomy" id="412755"/>
    <lineage>
        <taxon>unclassified sequences</taxon>
        <taxon>metagenomes</taxon>
        <taxon>ecological metagenomes</taxon>
    </lineage>
</organism>
<proteinExistence type="predicted"/>